<dbReference type="Proteomes" id="UP001596108">
    <property type="component" value="Unassembled WGS sequence"/>
</dbReference>
<dbReference type="RefSeq" id="WP_378113351.1">
    <property type="nucleotide sequence ID" value="NZ_JBHSNC010000053.1"/>
</dbReference>
<reference evidence="2" key="1">
    <citation type="journal article" date="2019" name="Int. J. Syst. Evol. Microbiol.">
        <title>The Global Catalogue of Microorganisms (GCM) 10K type strain sequencing project: providing services to taxonomists for standard genome sequencing and annotation.</title>
        <authorList>
            <consortium name="The Broad Institute Genomics Platform"/>
            <consortium name="The Broad Institute Genome Sequencing Center for Infectious Disease"/>
            <person name="Wu L."/>
            <person name="Ma J."/>
        </authorList>
    </citation>
    <scope>NUCLEOTIDE SEQUENCE [LARGE SCALE GENOMIC DNA]</scope>
    <source>
        <strain evidence="2">CGMCC 1.18578</strain>
    </source>
</reference>
<organism evidence="1 2">
    <name type="scientific">Cohnella yongneupensis</name>
    <dbReference type="NCBI Taxonomy" id="425006"/>
    <lineage>
        <taxon>Bacteria</taxon>
        <taxon>Bacillati</taxon>
        <taxon>Bacillota</taxon>
        <taxon>Bacilli</taxon>
        <taxon>Bacillales</taxon>
        <taxon>Paenibacillaceae</taxon>
        <taxon>Cohnella</taxon>
    </lineage>
</organism>
<gene>
    <name evidence="1" type="ORF">ACFPQ4_18410</name>
</gene>
<comment type="caution">
    <text evidence="1">The sequence shown here is derived from an EMBL/GenBank/DDBJ whole genome shotgun (WGS) entry which is preliminary data.</text>
</comment>
<proteinExistence type="predicted"/>
<keyword evidence="2" id="KW-1185">Reference proteome</keyword>
<dbReference type="EMBL" id="JBHSNC010000053">
    <property type="protein sequence ID" value="MFC5531396.1"/>
    <property type="molecule type" value="Genomic_DNA"/>
</dbReference>
<name>A0ABW0R2N7_9BACL</name>
<evidence type="ECO:0000313" key="1">
    <source>
        <dbReference type="EMBL" id="MFC5531396.1"/>
    </source>
</evidence>
<evidence type="ECO:0000313" key="2">
    <source>
        <dbReference type="Proteomes" id="UP001596108"/>
    </source>
</evidence>
<sequence>MNAPPPYSLNVVNGPLTIGSITILGVSSSSSLLLGDTESIRLYAFFDTPPESVIVGQIAPLPELPEGDIE</sequence>
<protein>
    <submittedName>
        <fullName evidence="1">Spore gernimation protein GerPD</fullName>
    </submittedName>
</protein>
<accession>A0ABW0R2N7</accession>